<dbReference type="PROSITE" id="PS50297">
    <property type="entry name" value="ANK_REP_REGION"/>
    <property type="match status" value="1"/>
</dbReference>
<dbReference type="GO" id="GO:0004672">
    <property type="term" value="F:protein kinase activity"/>
    <property type="evidence" value="ECO:0007669"/>
    <property type="project" value="InterPro"/>
</dbReference>
<dbReference type="PANTHER" id="PTHR24120:SF4">
    <property type="entry name" value="GH07239P"/>
    <property type="match status" value="1"/>
</dbReference>
<keyword evidence="3" id="KW-0418">Kinase</keyword>
<dbReference type="EMBL" id="VDLU01000002">
    <property type="protein sequence ID" value="TNJ28046.1"/>
    <property type="molecule type" value="Genomic_DNA"/>
</dbReference>
<dbReference type="SMART" id="SM00248">
    <property type="entry name" value="ANK"/>
    <property type="match status" value="4"/>
</dbReference>
<keyword evidence="1" id="KW-0040">ANK repeat</keyword>
<dbReference type="SUPFAM" id="SSF48403">
    <property type="entry name" value="Ankyrin repeat"/>
    <property type="match status" value="1"/>
</dbReference>
<dbReference type="Proteomes" id="UP000315496">
    <property type="component" value="Chromosome 2"/>
</dbReference>
<feature type="domain" description="Protein kinase" evidence="2">
    <location>
        <begin position="9"/>
        <end position="261"/>
    </location>
</feature>
<dbReference type="SUPFAM" id="SSF56112">
    <property type="entry name" value="Protein kinase-like (PK-like)"/>
    <property type="match status" value="1"/>
</dbReference>
<feature type="repeat" description="ANK" evidence="1">
    <location>
        <begin position="384"/>
        <end position="416"/>
    </location>
</feature>
<gene>
    <name evidence="3" type="ORF">GMRT_10036</name>
</gene>
<keyword evidence="4" id="KW-1185">Reference proteome</keyword>
<dbReference type="PROSITE" id="PS50088">
    <property type="entry name" value="ANK_REPEAT"/>
    <property type="match status" value="1"/>
</dbReference>
<evidence type="ECO:0000256" key="1">
    <source>
        <dbReference type="PROSITE-ProRule" id="PRU00023"/>
    </source>
</evidence>
<name>A0A4Z1SQE8_GIAMU</name>
<dbReference type="InterPro" id="IPR036770">
    <property type="entry name" value="Ankyrin_rpt-contain_sf"/>
</dbReference>
<dbReference type="GO" id="GO:0005524">
    <property type="term" value="F:ATP binding"/>
    <property type="evidence" value="ECO:0007669"/>
    <property type="project" value="InterPro"/>
</dbReference>
<protein>
    <submittedName>
        <fullName evidence="3">Kinase, NEK</fullName>
    </submittedName>
</protein>
<proteinExistence type="predicted"/>
<evidence type="ECO:0000313" key="3">
    <source>
        <dbReference type="EMBL" id="TNJ28046.1"/>
    </source>
</evidence>
<organism evidence="3 4">
    <name type="scientific">Giardia muris</name>
    <dbReference type="NCBI Taxonomy" id="5742"/>
    <lineage>
        <taxon>Eukaryota</taxon>
        <taxon>Metamonada</taxon>
        <taxon>Diplomonadida</taxon>
        <taxon>Hexamitidae</taxon>
        <taxon>Giardiinae</taxon>
        <taxon>Giardia</taxon>
    </lineage>
</organism>
<dbReference type="InterPro" id="IPR000719">
    <property type="entry name" value="Prot_kinase_dom"/>
</dbReference>
<dbReference type="PANTHER" id="PTHR24120">
    <property type="entry name" value="GH07239P"/>
    <property type="match status" value="1"/>
</dbReference>
<dbReference type="Gene3D" id="1.25.40.20">
    <property type="entry name" value="Ankyrin repeat-containing domain"/>
    <property type="match status" value="2"/>
</dbReference>
<dbReference type="Pfam" id="PF00069">
    <property type="entry name" value="Pkinase"/>
    <property type="match status" value="1"/>
</dbReference>
<keyword evidence="3" id="KW-0808">Transferase</keyword>
<evidence type="ECO:0000313" key="4">
    <source>
        <dbReference type="Proteomes" id="UP000315496"/>
    </source>
</evidence>
<dbReference type="InterPro" id="IPR002110">
    <property type="entry name" value="Ankyrin_rpt"/>
</dbReference>
<dbReference type="SMART" id="SM00220">
    <property type="entry name" value="S_TKc"/>
    <property type="match status" value="1"/>
</dbReference>
<comment type="caution">
    <text evidence="3">The sequence shown here is derived from an EMBL/GenBank/DDBJ whole genome shotgun (WGS) entry which is preliminary data.</text>
</comment>
<dbReference type="Gene3D" id="1.10.510.10">
    <property type="entry name" value="Transferase(Phosphotransferase) domain 1"/>
    <property type="match status" value="1"/>
</dbReference>
<dbReference type="Pfam" id="PF12796">
    <property type="entry name" value="Ank_2"/>
    <property type="match status" value="1"/>
</dbReference>
<dbReference type="InterPro" id="IPR011009">
    <property type="entry name" value="Kinase-like_dom_sf"/>
</dbReference>
<dbReference type="OrthoDB" id="26722at2759"/>
<dbReference type="PROSITE" id="PS50011">
    <property type="entry name" value="PROTEIN_KINASE_DOM"/>
    <property type="match status" value="1"/>
</dbReference>
<accession>A0A4Z1SQE8</accession>
<reference evidence="3 4" key="1">
    <citation type="submission" date="2019-05" db="EMBL/GenBank/DDBJ databases">
        <title>The compact genome of Giardia muris reveals important steps in the evolution of intestinal protozoan parasites.</title>
        <authorList>
            <person name="Xu F."/>
            <person name="Jimenez-Gonzalez A."/>
            <person name="Einarsson E."/>
            <person name="Astvaldsson A."/>
            <person name="Peirasmaki D."/>
            <person name="Eckmann L."/>
            <person name="Andersson J.O."/>
            <person name="Svard S.G."/>
            <person name="Jerlstrom-Hultqvist J."/>
        </authorList>
    </citation>
    <scope>NUCLEOTIDE SEQUENCE [LARGE SCALE GENOMIC DNA]</scope>
    <source>
        <strain evidence="3 4">Roberts-Thomson</strain>
    </source>
</reference>
<sequence length="470" mass="52189">MPDLKSNQFCEGMKVIQSASGTVYSAISKKTKGLYGVRTVSLEAVLARDWKASLARFMAASKIRDVHLLPYDEILFEPEHRRILIATPPYFETLYSMVATGDRLSEPEVWHYIEEITAGLKVLYSEGLVHGNLMPESVVCHNGQVYLADYGDDLPCESRHPRFRCDGRDIRRSTLYKAPELLRGSPRTVASDVWALGCLIAEICGFFLLSTVNLASNANGVTLPGYSKELTAFVRNCLRKDPSMRLLSGVPVREFLPKPMLEEAVAARKVEQIKKHIHELQPYNASCIMVSAMKRVPEALGILCEEIAEKKLYVTIGTTVVATKTDLMKAASVGSVPHVKKFLYQMGCQYKPWGYGTALMFAAKNGHFDCVKLLLCEVGISFTGGTTALMMAAQYGHADCVRLLVEFLAGIQKANGWTALMSAIRHSHYSCAKLLYHQERYLVMTDGLSASDLARAYGQRNMMELLSCAD</sequence>
<dbReference type="VEuPathDB" id="GiardiaDB:GMRT_10036"/>
<dbReference type="AlphaFoldDB" id="A0A4Z1SQE8"/>
<evidence type="ECO:0000259" key="2">
    <source>
        <dbReference type="PROSITE" id="PS50011"/>
    </source>
</evidence>